<evidence type="ECO:0000313" key="2">
    <source>
        <dbReference type="EMBL" id="KAK1925589.1"/>
    </source>
</evidence>
<evidence type="ECO:0000256" key="1">
    <source>
        <dbReference type="SAM" id="MobiDB-lite"/>
    </source>
</evidence>
<proteinExistence type="predicted"/>
<sequence>MVNRHVLEVFQPVDGQRRRNERMDMAYEKRLVRTSRHRLSLLDIHPISSNTAFHSHRTSTVNQDIFIMGRRKSQRPPPLKLTYSSAEEYLQHLKTLSDPKTLTVRDWQNPSARARSSFMIDAAKLTSKGTVDDSNLTQKGTAELKRQTALRKKVLGKFRKVVEDSIKTFGEYLQERPWELPPCWLSENSRRWEPEQVGRQLSDGATADKLSTEAARAAETLLERILGHMDDQELGPDARKIVLTIEPTLLPPLEANKECFTCDISLRCPSLTGKPVAGYSQPVSLNDLRSLVTDSERTVFTKQAKTNTEHEGARKRRKTRRFEEFTKRIKGARIQANYKLFTDIYTKTREDSKLTATERFILDAVKHTMCDPYDKMAESFQTMTPKQLKAEKARFGEGLAEFDETITKAMDRTEEENPELYQALFAPARVTEREGGRTESRASGAPESVAASLPIATGRQRGSQADNPSTGSSPPTTETASAEKATGPKWDAETIVRLRELMSKAMGLGKNGPVDTRASVGTGNDTASPPLTHGFHSAASVPLSAQSLVSAAA</sequence>
<gene>
    <name evidence="2" type="ORF">DB88DRAFT_201337</name>
</gene>
<reference evidence="2" key="1">
    <citation type="submission" date="2023-02" db="EMBL/GenBank/DDBJ databases">
        <title>Identification and recombinant expression of a fungal hydrolase from Papiliotrema laurentii that hydrolyzes apple cutin and clears colloidal polyester polyurethane.</title>
        <authorList>
            <consortium name="DOE Joint Genome Institute"/>
            <person name="Roman V.A."/>
            <person name="Bojanowski C."/>
            <person name="Crable B.R."/>
            <person name="Wagner D.N."/>
            <person name="Hung C.S."/>
            <person name="Nadeau L.J."/>
            <person name="Schratz L."/>
            <person name="Haridas S."/>
            <person name="Pangilinan J."/>
            <person name="Lipzen A."/>
            <person name="Na H."/>
            <person name="Yan M."/>
            <person name="Ng V."/>
            <person name="Grigoriev I.V."/>
            <person name="Spatafora J.W."/>
            <person name="Barlow D."/>
            <person name="Biffinger J."/>
            <person name="Kelley-Loughnane N."/>
            <person name="Varaljay V.A."/>
            <person name="Crookes-Goodson W.J."/>
        </authorList>
    </citation>
    <scope>NUCLEOTIDE SEQUENCE</scope>
    <source>
        <strain evidence="2">5307AH</strain>
    </source>
</reference>
<keyword evidence="3" id="KW-1185">Reference proteome</keyword>
<dbReference type="Proteomes" id="UP001182556">
    <property type="component" value="Unassembled WGS sequence"/>
</dbReference>
<organism evidence="2 3">
    <name type="scientific">Papiliotrema laurentii</name>
    <name type="common">Cryptococcus laurentii</name>
    <dbReference type="NCBI Taxonomy" id="5418"/>
    <lineage>
        <taxon>Eukaryota</taxon>
        <taxon>Fungi</taxon>
        <taxon>Dikarya</taxon>
        <taxon>Basidiomycota</taxon>
        <taxon>Agaricomycotina</taxon>
        <taxon>Tremellomycetes</taxon>
        <taxon>Tremellales</taxon>
        <taxon>Rhynchogastremaceae</taxon>
        <taxon>Papiliotrema</taxon>
    </lineage>
</organism>
<feature type="region of interest" description="Disordered" evidence="1">
    <location>
        <begin position="507"/>
        <end position="533"/>
    </location>
</feature>
<accession>A0AAD9FSR3</accession>
<feature type="compositionally biased region" description="Basic and acidic residues" evidence="1">
    <location>
        <begin position="430"/>
        <end position="440"/>
    </location>
</feature>
<name>A0AAD9FSR3_PAPLA</name>
<protein>
    <submittedName>
        <fullName evidence="2">Uncharacterized protein</fullName>
    </submittedName>
</protein>
<comment type="caution">
    <text evidence="2">The sequence shown here is derived from an EMBL/GenBank/DDBJ whole genome shotgun (WGS) entry which is preliminary data.</text>
</comment>
<dbReference type="AlphaFoldDB" id="A0AAD9FSR3"/>
<feature type="compositionally biased region" description="Polar residues" evidence="1">
    <location>
        <begin position="519"/>
        <end position="529"/>
    </location>
</feature>
<dbReference type="EMBL" id="JAODAN010000003">
    <property type="protein sequence ID" value="KAK1925589.1"/>
    <property type="molecule type" value="Genomic_DNA"/>
</dbReference>
<feature type="compositionally biased region" description="Low complexity" evidence="1">
    <location>
        <begin position="468"/>
        <end position="483"/>
    </location>
</feature>
<evidence type="ECO:0000313" key="3">
    <source>
        <dbReference type="Proteomes" id="UP001182556"/>
    </source>
</evidence>
<feature type="region of interest" description="Disordered" evidence="1">
    <location>
        <begin position="424"/>
        <end position="493"/>
    </location>
</feature>